<gene>
    <name evidence="1" type="ORF">F4827_005049</name>
</gene>
<name>A0A7W9U196_9BURK</name>
<reference evidence="1 2" key="1">
    <citation type="submission" date="2020-08" db="EMBL/GenBank/DDBJ databases">
        <title>Above-ground endophytic microbial communities from plants in different locations in the United States.</title>
        <authorList>
            <person name="Frank C."/>
        </authorList>
    </citation>
    <scope>NUCLEOTIDE SEQUENCE [LARGE SCALE GENOMIC DNA]</scope>
    <source>
        <strain evidence="1 2">WP4_2_2</strain>
    </source>
</reference>
<dbReference type="Proteomes" id="UP000571554">
    <property type="component" value="Unassembled WGS sequence"/>
</dbReference>
<proteinExistence type="predicted"/>
<evidence type="ECO:0000313" key="2">
    <source>
        <dbReference type="Proteomes" id="UP000571554"/>
    </source>
</evidence>
<keyword evidence="2" id="KW-1185">Reference proteome</keyword>
<dbReference type="AlphaFoldDB" id="A0A7W9U196"/>
<organism evidence="1 2">
    <name type="scientific">Paraburkholderia bannensis</name>
    <dbReference type="NCBI Taxonomy" id="765414"/>
    <lineage>
        <taxon>Bacteria</taxon>
        <taxon>Pseudomonadati</taxon>
        <taxon>Pseudomonadota</taxon>
        <taxon>Betaproteobacteria</taxon>
        <taxon>Burkholderiales</taxon>
        <taxon>Burkholderiaceae</taxon>
        <taxon>Paraburkholderia</taxon>
    </lineage>
</organism>
<comment type="caution">
    <text evidence="1">The sequence shown here is derived from an EMBL/GenBank/DDBJ whole genome shotgun (WGS) entry which is preliminary data.</text>
</comment>
<evidence type="ECO:0000313" key="1">
    <source>
        <dbReference type="EMBL" id="MBB6105183.1"/>
    </source>
</evidence>
<dbReference type="EMBL" id="JACHBW010000016">
    <property type="protein sequence ID" value="MBB6105183.1"/>
    <property type="molecule type" value="Genomic_DNA"/>
</dbReference>
<protein>
    <submittedName>
        <fullName evidence="1">Uncharacterized protein</fullName>
    </submittedName>
</protein>
<sequence>MQLTHINDRRLTPSTIEERIASASAYASTHAHEGDINARAHLFIAAVTGFFGAHVPRGCADQAEAA</sequence>
<accession>A0A7W9U196</accession>